<feature type="transmembrane region" description="Helical" evidence="1">
    <location>
        <begin position="139"/>
        <end position="163"/>
    </location>
</feature>
<dbReference type="Pfam" id="PF13795">
    <property type="entry name" value="HupE_UreJ_2"/>
    <property type="match status" value="1"/>
</dbReference>
<reference evidence="2 3" key="1">
    <citation type="submission" date="2016-10" db="EMBL/GenBank/DDBJ databases">
        <authorList>
            <person name="de Groot N.N."/>
        </authorList>
    </citation>
    <scope>NUCLEOTIDE SEQUENCE [LARGE SCALE GENOMIC DNA]</scope>
    <source>
        <strain evidence="2 3">DSM 21019</strain>
    </source>
</reference>
<evidence type="ECO:0000313" key="3">
    <source>
        <dbReference type="Proteomes" id="UP000199534"/>
    </source>
</evidence>
<organism evidence="2 3">
    <name type="scientific">Robiginitalea myxolifaciens</name>
    <dbReference type="NCBI Taxonomy" id="400055"/>
    <lineage>
        <taxon>Bacteria</taxon>
        <taxon>Pseudomonadati</taxon>
        <taxon>Bacteroidota</taxon>
        <taxon>Flavobacteriia</taxon>
        <taxon>Flavobacteriales</taxon>
        <taxon>Flavobacteriaceae</taxon>
        <taxon>Robiginitalea</taxon>
    </lineage>
</organism>
<feature type="transmembrane region" description="Helical" evidence="1">
    <location>
        <begin position="45"/>
        <end position="67"/>
    </location>
</feature>
<keyword evidence="1" id="KW-0472">Membrane</keyword>
<sequence>MGMETFTIYGKLGFEHVLDPAGYDHVLFLIALAIPFTYRQWRPVVWLATLFTIAHCLSLALAAFGWVEVDSAWVEFLIPVTILLTAGFNLWILRQDWDSSRALKWHLMATSIFGLIHGFGFSNYFSMLMSGEEEKTSPLLGFALGIEGAQLVVLAVVLLLSYFLLDKLRLPRKPYIALVSLAILVLSGVLAVNAFPL</sequence>
<dbReference type="EMBL" id="FOYQ01000001">
    <property type="protein sequence ID" value="SFR35396.1"/>
    <property type="molecule type" value="Genomic_DNA"/>
</dbReference>
<evidence type="ECO:0000313" key="2">
    <source>
        <dbReference type="EMBL" id="SFR35396.1"/>
    </source>
</evidence>
<feature type="transmembrane region" description="Helical" evidence="1">
    <location>
        <begin position="73"/>
        <end position="93"/>
    </location>
</feature>
<dbReference type="STRING" id="400055.SAMN04490243_0984"/>
<feature type="transmembrane region" description="Helical" evidence="1">
    <location>
        <begin position="105"/>
        <end position="127"/>
    </location>
</feature>
<keyword evidence="3" id="KW-1185">Reference proteome</keyword>
<keyword evidence="1" id="KW-0812">Transmembrane</keyword>
<keyword evidence="1" id="KW-1133">Transmembrane helix</keyword>
<dbReference type="AlphaFoldDB" id="A0A1I6FZR7"/>
<gene>
    <name evidence="2" type="ORF">SAMN04490243_0984</name>
</gene>
<accession>A0A1I6FZR7</accession>
<dbReference type="InterPro" id="IPR032809">
    <property type="entry name" value="Put_HupE_UreJ"/>
</dbReference>
<name>A0A1I6FZR7_9FLAO</name>
<feature type="transmembrane region" description="Helical" evidence="1">
    <location>
        <begin position="20"/>
        <end position="38"/>
    </location>
</feature>
<dbReference type="Proteomes" id="UP000199534">
    <property type="component" value="Unassembled WGS sequence"/>
</dbReference>
<protein>
    <submittedName>
        <fullName evidence="2">HupE / UreJ protein</fullName>
    </submittedName>
</protein>
<evidence type="ECO:0000256" key="1">
    <source>
        <dbReference type="SAM" id="Phobius"/>
    </source>
</evidence>
<proteinExistence type="predicted"/>
<feature type="transmembrane region" description="Helical" evidence="1">
    <location>
        <begin position="175"/>
        <end position="195"/>
    </location>
</feature>